<evidence type="ECO:0000313" key="2">
    <source>
        <dbReference type="Proteomes" id="UP000050794"/>
    </source>
</evidence>
<reference evidence="1 2" key="2">
    <citation type="submission" date="2018-11" db="EMBL/GenBank/DDBJ databases">
        <authorList>
            <consortium name="Pathogen Informatics"/>
        </authorList>
    </citation>
    <scope>NUCLEOTIDE SEQUENCE [LARGE SCALE GENOMIC DNA]</scope>
</reference>
<dbReference type="EMBL" id="UYWY01005639">
    <property type="protein sequence ID" value="VDM29612.1"/>
    <property type="molecule type" value="Genomic_DNA"/>
</dbReference>
<organism evidence="2 3">
    <name type="scientific">Toxocara canis</name>
    <name type="common">Canine roundworm</name>
    <dbReference type="NCBI Taxonomy" id="6265"/>
    <lineage>
        <taxon>Eukaryota</taxon>
        <taxon>Metazoa</taxon>
        <taxon>Ecdysozoa</taxon>
        <taxon>Nematoda</taxon>
        <taxon>Chromadorea</taxon>
        <taxon>Rhabditida</taxon>
        <taxon>Spirurina</taxon>
        <taxon>Ascaridomorpha</taxon>
        <taxon>Ascaridoidea</taxon>
        <taxon>Toxocaridae</taxon>
        <taxon>Toxocara</taxon>
    </lineage>
</organism>
<keyword evidence="2" id="KW-1185">Reference proteome</keyword>
<sequence>MAEFQKAVTLNIAGEVYGFEKGCDQELPGLYGVAQCL</sequence>
<gene>
    <name evidence="1" type="ORF">TCNE_LOCUS3895</name>
</gene>
<name>A0A183U5X5_TOXCA</name>
<protein>
    <submittedName>
        <fullName evidence="3">Phage tail protein</fullName>
    </submittedName>
</protein>
<reference evidence="3" key="1">
    <citation type="submission" date="2016-06" db="UniProtKB">
        <authorList>
            <consortium name="WormBaseParasite"/>
        </authorList>
    </citation>
    <scope>IDENTIFICATION</scope>
</reference>
<accession>A0A183U5X5</accession>
<evidence type="ECO:0000313" key="1">
    <source>
        <dbReference type="EMBL" id="VDM29612.1"/>
    </source>
</evidence>
<proteinExistence type="predicted"/>
<dbReference type="WBParaSite" id="TCNE_0000389501-mRNA-1">
    <property type="protein sequence ID" value="TCNE_0000389501-mRNA-1"/>
    <property type="gene ID" value="TCNE_0000389501"/>
</dbReference>
<dbReference type="AlphaFoldDB" id="A0A183U5X5"/>
<dbReference type="Proteomes" id="UP000050794">
    <property type="component" value="Unassembled WGS sequence"/>
</dbReference>
<evidence type="ECO:0000313" key="3">
    <source>
        <dbReference type="WBParaSite" id="TCNE_0000389501-mRNA-1"/>
    </source>
</evidence>